<dbReference type="InterPro" id="IPR051199">
    <property type="entry name" value="LPS_LOS_Heptosyltrfase"/>
</dbReference>
<gene>
    <name evidence="3" type="ORF">DPQ33_07920</name>
</gene>
<dbReference type="Gene3D" id="3.40.50.2000">
    <property type="entry name" value="Glycogen Phosphorylase B"/>
    <property type="match status" value="2"/>
</dbReference>
<evidence type="ECO:0000313" key="3">
    <source>
        <dbReference type="EMBL" id="TVM17567.1"/>
    </source>
</evidence>
<dbReference type="GO" id="GO:0009244">
    <property type="term" value="P:lipopolysaccharide core region biosynthetic process"/>
    <property type="evidence" value="ECO:0007669"/>
    <property type="project" value="TreeGrafter"/>
</dbReference>
<proteinExistence type="predicted"/>
<dbReference type="AlphaFoldDB" id="A0A7M3MEX3"/>
<keyword evidence="4" id="KW-1185">Reference proteome</keyword>
<keyword evidence="2 3" id="KW-0808">Transferase</keyword>
<evidence type="ECO:0000256" key="2">
    <source>
        <dbReference type="ARBA" id="ARBA00022679"/>
    </source>
</evidence>
<dbReference type="Pfam" id="PF01075">
    <property type="entry name" value="Glyco_transf_9"/>
    <property type="match status" value="1"/>
</dbReference>
<organism evidence="3 4">
    <name type="scientific">Oceanidesulfovibrio indonesiensis</name>
    <dbReference type="NCBI Taxonomy" id="54767"/>
    <lineage>
        <taxon>Bacteria</taxon>
        <taxon>Pseudomonadati</taxon>
        <taxon>Thermodesulfobacteriota</taxon>
        <taxon>Desulfovibrionia</taxon>
        <taxon>Desulfovibrionales</taxon>
        <taxon>Desulfovibrionaceae</taxon>
        <taxon>Oceanidesulfovibrio</taxon>
    </lineage>
</organism>
<dbReference type="EMBL" id="QMIE01000006">
    <property type="protein sequence ID" value="TVM17567.1"/>
    <property type="molecule type" value="Genomic_DNA"/>
</dbReference>
<dbReference type="PANTHER" id="PTHR30160">
    <property type="entry name" value="TETRAACYLDISACCHARIDE 4'-KINASE-RELATED"/>
    <property type="match status" value="1"/>
</dbReference>
<dbReference type="InterPro" id="IPR002201">
    <property type="entry name" value="Glyco_trans_9"/>
</dbReference>
<evidence type="ECO:0000313" key="4">
    <source>
        <dbReference type="Proteomes" id="UP000448292"/>
    </source>
</evidence>
<reference evidence="3 4" key="1">
    <citation type="submission" date="2018-06" db="EMBL/GenBank/DDBJ databases">
        <title>Complete genome of Desulfovibrio indonesiensis P37SLT.</title>
        <authorList>
            <person name="Crispim J.S."/>
            <person name="Vidigal P.M.P."/>
            <person name="Silva L.C.F."/>
            <person name="Laguardia C.N."/>
            <person name="Araujo L.C."/>
            <person name="Dias R.S."/>
            <person name="Sousa M.P."/>
            <person name="Paula S.O."/>
            <person name="Silva C."/>
        </authorList>
    </citation>
    <scope>NUCLEOTIDE SEQUENCE [LARGE SCALE GENOMIC DNA]</scope>
    <source>
        <strain evidence="3 4">P37SLT</strain>
    </source>
</reference>
<dbReference type="CDD" id="cd03789">
    <property type="entry name" value="GT9_LPS_heptosyltransferase"/>
    <property type="match status" value="1"/>
</dbReference>
<sequence>MATLLCNLTRFGDLLQTQPIIHGLAERGEDVGLLCLENFAPATQLLADLDYVCPFPGSRVLSLLDRNWKEALGFLESFKSTVHASFEFSNVFNLTASMSVRLLTRYLTMDRTVDGRGFLLDDHGFSVSTDPWVSFLLASSRHRGVSPFNLVDLFWKVSGLPDAPRRFALNHPGQDDTDTAVSLLRKSAVGTGPLPETPRRYVALQLGASENRRRWPVEHFAELAALLHHEGGVVPVLLGAKGEAELGERFLYYFRDKAAAAPLVNCIGKTSLTELAAVVLACDMLVSNDTGTMHLAAGLGVPIAAVFLATAQPWDTGPYSAGNVCLEPAMDCHPCAYGSSCPHEEACRWSIPPRMVADLVRTRLETGSWPPVPDAEARVWETVPDAHHFMDLRSLSGHGSEDRTTWLRVQRETYRHLFDNGSFSEADIERIHAALAENGSATLSPAAHARLQTELEQVSQLFLLLTQQGRALGAAPIDSLKRKFLATFQRIQGLLEASEQLSVLGYLFAAHSQESGGDLASILGLTDRYATCVQAFSQLTRS</sequence>
<dbReference type="RefSeq" id="WP_144302685.1">
    <property type="nucleotide sequence ID" value="NZ_QMIE01000006.1"/>
</dbReference>
<protein>
    <submittedName>
        <fullName evidence="3">Glycosyltransferase family 9 protein</fullName>
    </submittedName>
</protein>
<dbReference type="OrthoDB" id="9797795at2"/>
<dbReference type="Proteomes" id="UP000448292">
    <property type="component" value="Unassembled WGS sequence"/>
</dbReference>
<name>A0A7M3MEX3_9BACT</name>
<dbReference type="SUPFAM" id="SSF53756">
    <property type="entry name" value="UDP-Glycosyltransferase/glycogen phosphorylase"/>
    <property type="match status" value="1"/>
</dbReference>
<evidence type="ECO:0000256" key="1">
    <source>
        <dbReference type="ARBA" id="ARBA00022676"/>
    </source>
</evidence>
<dbReference type="PANTHER" id="PTHR30160:SF7">
    <property type="entry name" value="ADP-HEPTOSE--LPS HEPTOSYLTRANSFERASE 2"/>
    <property type="match status" value="1"/>
</dbReference>
<dbReference type="GO" id="GO:0005829">
    <property type="term" value="C:cytosol"/>
    <property type="evidence" value="ECO:0007669"/>
    <property type="project" value="TreeGrafter"/>
</dbReference>
<accession>A0A7M3MEX3</accession>
<dbReference type="GO" id="GO:0008713">
    <property type="term" value="F:ADP-heptose-lipopolysaccharide heptosyltransferase activity"/>
    <property type="evidence" value="ECO:0007669"/>
    <property type="project" value="TreeGrafter"/>
</dbReference>
<comment type="caution">
    <text evidence="3">The sequence shown here is derived from an EMBL/GenBank/DDBJ whole genome shotgun (WGS) entry which is preliminary data.</text>
</comment>
<keyword evidence="1" id="KW-0328">Glycosyltransferase</keyword>